<keyword evidence="4" id="KW-0238">DNA-binding</keyword>
<dbReference type="OMA" id="YPKSGCS"/>
<dbReference type="Gramene" id="VVA11007">
    <property type="protein sequence ID" value="VVA11007"/>
    <property type="gene ID" value="Prudul26B035396"/>
</dbReference>
<dbReference type="Pfam" id="PF00010">
    <property type="entry name" value="HLH"/>
    <property type="match status" value="1"/>
</dbReference>
<keyword evidence="5" id="KW-0804">Transcription</keyword>
<dbReference type="InterPro" id="IPR036638">
    <property type="entry name" value="HLH_DNA-bd_sf"/>
</dbReference>
<keyword evidence="6" id="KW-0539">Nucleus</keyword>
<evidence type="ECO:0000256" key="3">
    <source>
        <dbReference type="ARBA" id="ARBA00023015"/>
    </source>
</evidence>
<evidence type="ECO:0000256" key="7">
    <source>
        <dbReference type="SAM" id="Coils"/>
    </source>
</evidence>
<evidence type="ECO:0000313" key="11">
    <source>
        <dbReference type="Proteomes" id="UP000327085"/>
    </source>
</evidence>
<evidence type="ECO:0000259" key="8">
    <source>
        <dbReference type="PROSITE" id="PS50888"/>
    </source>
</evidence>
<reference evidence="10" key="1">
    <citation type="submission" date="2019-07" db="EMBL/GenBank/DDBJ databases">
        <authorList>
            <person name="Alioto T."/>
            <person name="Alioto T."/>
            <person name="Gomez Garrido J."/>
        </authorList>
    </citation>
    <scope>NUCLEOTIDE SEQUENCE</scope>
</reference>
<dbReference type="PANTHER" id="PTHR13935:SF155">
    <property type="entry name" value="TRANSCRIPTION FACTOR BHLH120-LIKE"/>
    <property type="match status" value="1"/>
</dbReference>
<comment type="subcellular location">
    <subcellularLocation>
        <location evidence="1">Nucleus</location>
    </subcellularLocation>
</comment>
<accession>A0A5E4E5A4</accession>
<evidence type="ECO:0000256" key="4">
    <source>
        <dbReference type="ARBA" id="ARBA00023125"/>
    </source>
</evidence>
<feature type="domain" description="BHLH" evidence="8">
    <location>
        <begin position="65"/>
        <end position="118"/>
    </location>
</feature>
<dbReference type="Gene3D" id="4.10.280.10">
    <property type="entry name" value="Helix-loop-helix DNA-binding domain"/>
    <property type="match status" value="1"/>
</dbReference>
<keyword evidence="7" id="KW-0175">Coiled coil</keyword>
<evidence type="ECO:0000256" key="6">
    <source>
        <dbReference type="ARBA" id="ARBA00023242"/>
    </source>
</evidence>
<dbReference type="EMBL" id="CABIKO010000003">
    <property type="protein sequence ID" value="VVA11007.1"/>
    <property type="molecule type" value="Genomic_DNA"/>
</dbReference>
<proteinExistence type="predicted"/>
<gene>
    <name evidence="10" type="ORF">ALMOND_2B035396</name>
    <name evidence="9" type="ORF">L3X38_014838</name>
</gene>
<dbReference type="EMBL" id="JAJFAZ020000002">
    <property type="protein sequence ID" value="KAI5346959.1"/>
    <property type="molecule type" value="Genomic_DNA"/>
</dbReference>
<evidence type="ECO:0000256" key="5">
    <source>
        <dbReference type="ARBA" id="ARBA00023163"/>
    </source>
</evidence>
<dbReference type="InParanoid" id="A0A5E4E5A4"/>
<dbReference type="CDD" id="cd18914">
    <property type="entry name" value="bHLH_AtORG2_like"/>
    <property type="match status" value="1"/>
</dbReference>
<evidence type="ECO:0000256" key="2">
    <source>
        <dbReference type="ARBA" id="ARBA00011738"/>
    </source>
</evidence>
<dbReference type="SUPFAM" id="SSF47459">
    <property type="entry name" value="HLH, helix-loop-helix DNA-binding domain"/>
    <property type="match status" value="1"/>
</dbReference>
<dbReference type="PANTHER" id="PTHR13935">
    <property type="entry name" value="ACHAETE-SCUTE TRANSCRIPTION FACTOR-RELATED"/>
    <property type="match status" value="1"/>
</dbReference>
<comment type="subunit">
    <text evidence="2">Homodimer.</text>
</comment>
<protein>
    <recommendedName>
        <fullName evidence="8">BHLH domain-containing protein</fullName>
    </recommendedName>
</protein>
<dbReference type="GO" id="GO:0046983">
    <property type="term" value="F:protein dimerization activity"/>
    <property type="evidence" value="ECO:0007669"/>
    <property type="project" value="InterPro"/>
</dbReference>
<dbReference type="GO" id="GO:0000981">
    <property type="term" value="F:DNA-binding transcription factor activity, RNA polymerase II-specific"/>
    <property type="evidence" value="ECO:0007669"/>
    <property type="project" value="TreeGrafter"/>
</dbReference>
<dbReference type="Proteomes" id="UP000327085">
    <property type="component" value="Chromosome 2"/>
</dbReference>
<evidence type="ECO:0000256" key="1">
    <source>
        <dbReference type="ARBA" id="ARBA00004123"/>
    </source>
</evidence>
<dbReference type="Proteomes" id="UP001054821">
    <property type="component" value="Chromosome 2"/>
</dbReference>
<evidence type="ECO:0000313" key="10">
    <source>
        <dbReference type="EMBL" id="VVA11007.1"/>
    </source>
</evidence>
<dbReference type="PROSITE" id="PS50888">
    <property type="entry name" value="BHLH"/>
    <property type="match status" value="1"/>
</dbReference>
<dbReference type="AlphaFoldDB" id="A0A5E4E5A4"/>
<dbReference type="SMART" id="SM00353">
    <property type="entry name" value="HLH"/>
    <property type="match status" value="1"/>
</dbReference>
<keyword evidence="12" id="KW-1185">Reference proteome</keyword>
<dbReference type="GO" id="GO:0000977">
    <property type="term" value="F:RNA polymerase II transcription regulatory region sequence-specific DNA binding"/>
    <property type="evidence" value="ECO:0007669"/>
    <property type="project" value="TreeGrafter"/>
</dbReference>
<reference evidence="9 12" key="3">
    <citation type="journal article" date="2022" name="G3 (Bethesda)">
        <title>Whole-genome sequence and methylome profiling of the almond [Prunus dulcis (Mill.) D.A. Webb] cultivar 'Nonpareil'.</title>
        <authorList>
            <person name="D'Amico-Willman K.M."/>
            <person name="Ouma W.Z."/>
            <person name="Meulia T."/>
            <person name="Sideli G.M."/>
            <person name="Gradziel T.M."/>
            <person name="Fresnedo-Ramirez J."/>
        </authorList>
    </citation>
    <scope>NUCLEOTIDE SEQUENCE [LARGE SCALE GENOMIC DNA]</scope>
    <source>
        <strain evidence="9">Clone GOH B32 T37-40</strain>
    </source>
</reference>
<keyword evidence="3" id="KW-0805">Transcription regulation</keyword>
<feature type="coiled-coil region" evidence="7">
    <location>
        <begin position="108"/>
        <end position="135"/>
    </location>
</feature>
<sequence length="289" mass="32218">MMFPLHQGKKLVFQTSSNPPQKHTISEDRILGHAISTGKSRRRKLVAAFNYDMIDQNSNDHNKKKKMMMHRENERQRRQEMGTLHASLRSLLPLEFIKQGKRSISDHMNEAVNYIKHLQSRIKRLDAKRAELKKCSNIISTTGTDHGATTGSSDGRSPSCLTVHPCCGGVQIVISSRGFISTKDGLSLSFSISRVLEVLLEQGLAVVSCVSSKGNDRLLHTIQCEVNDLESIDLSGLEQKLAELVSPFSSRYINSKLRAEEVLPLLTHAISSVVNHGWALPLEASIRNK</sequence>
<dbReference type="InterPro" id="IPR011598">
    <property type="entry name" value="bHLH_dom"/>
</dbReference>
<reference evidence="11" key="2">
    <citation type="journal article" date="2020" name="Plant J.">
        <title>Transposons played a major role in the diversification between the closely related almond and peach genomes: results from the almond genome sequence.</title>
        <authorList>
            <person name="Alioto T."/>
            <person name="Alexiou K.G."/>
            <person name="Bardil A."/>
            <person name="Barteri F."/>
            <person name="Castanera R."/>
            <person name="Cruz F."/>
            <person name="Dhingra A."/>
            <person name="Duval H."/>
            <person name="Fernandez I Marti A."/>
            <person name="Frias L."/>
            <person name="Galan B."/>
            <person name="Garcia J.L."/>
            <person name="Howad W."/>
            <person name="Gomez-Garrido J."/>
            <person name="Gut M."/>
            <person name="Julca I."/>
            <person name="Morata J."/>
            <person name="Puigdomenech P."/>
            <person name="Ribeca P."/>
            <person name="Rubio Cabetas M.J."/>
            <person name="Vlasova A."/>
            <person name="Wirthensohn M."/>
            <person name="Garcia-Mas J."/>
            <person name="Gabaldon T."/>
            <person name="Casacuberta J.M."/>
            <person name="Arus P."/>
        </authorList>
    </citation>
    <scope>NUCLEOTIDE SEQUENCE [LARGE SCALE GENOMIC DNA]</scope>
    <source>
        <strain evidence="11">cv. Texas</strain>
    </source>
</reference>
<dbReference type="FunFam" id="4.10.280.10:FF:000085">
    <property type="entry name" value="Transcription factor bHLH126"/>
    <property type="match status" value="1"/>
</dbReference>
<dbReference type="InterPro" id="IPR015660">
    <property type="entry name" value="MASH1/Ascl1a-like"/>
</dbReference>
<evidence type="ECO:0000313" key="12">
    <source>
        <dbReference type="Proteomes" id="UP001054821"/>
    </source>
</evidence>
<name>A0A5E4E5A4_PRUDU</name>
<evidence type="ECO:0000313" key="9">
    <source>
        <dbReference type="EMBL" id="KAI5346959.1"/>
    </source>
</evidence>
<organism evidence="10 11">
    <name type="scientific">Prunus dulcis</name>
    <name type="common">Almond</name>
    <name type="synonym">Amygdalus dulcis</name>
    <dbReference type="NCBI Taxonomy" id="3755"/>
    <lineage>
        <taxon>Eukaryota</taxon>
        <taxon>Viridiplantae</taxon>
        <taxon>Streptophyta</taxon>
        <taxon>Embryophyta</taxon>
        <taxon>Tracheophyta</taxon>
        <taxon>Spermatophyta</taxon>
        <taxon>Magnoliopsida</taxon>
        <taxon>eudicotyledons</taxon>
        <taxon>Gunneridae</taxon>
        <taxon>Pentapetalae</taxon>
        <taxon>rosids</taxon>
        <taxon>fabids</taxon>
        <taxon>Rosales</taxon>
        <taxon>Rosaceae</taxon>
        <taxon>Amygdaloideae</taxon>
        <taxon>Amygdaleae</taxon>
        <taxon>Prunus</taxon>
    </lineage>
</organism>
<dbReference type="GO" id="GO:0090575">
    <property type="term" value="C:RNA polymerase II transcription regulator complex"/>
    <property type="evidence" value="ECO:0007669"/>
    <property type="project" value="TreeGrafter"/>
</dbReference>